<dbReference type="EMBL" id="SRRM01000016">
    <property type="protein sequence ID" value="TKY86658.1"/>
    <property type="molecule type" value="Genomic_DNA"/>
</dbReference>
<evidence type="ECO:0000256" key="2">
    <source>
        <dbReference type="ARBA" id="ARBA00006653"/>
    </source>
</evidence>
<organism evidence="10 11">
    <name type="scientific">Sporisorium graminicola</name>
    <dbReference type="NCBI Taxonomy" id="280036"/>
    <lineage>
        <taxon>Eukaryota</taxon>
        <taxon>Fungi</taxon>
        <taxon>Dikarya</taxon>
        <taxon>Basidiomycota</taxon>
        <taxon>Ustilaginomycotina</taxon>
        <taxon>Ustilaginomycetes</taxon>
        <taxon>Ustilaginales</taxon>
        <taxon>Ustilaginaceae</taxon>
        <taxon>Sporisorium</taxon>
    </lineage>
</organism>
<keyword evidence="7" id="KW-0472">Membrane</keyword>
<keyword evidence="5" id="KW-0653">Protein transport</keyword>
<evidence type="ECO:0000256" key="3">
    <source>
        <dbReference type="ARBA" id="ARBA00020978"/>
    </source>
</evidence>
<keyword evidence="4" id="KW-0813">Transport</keyword>
<sequence>MSATADAGSTSTTPAKQGRARHARTNASLTSSSGSIGADAPFSAAQLPRRSSAPNEATRIFQATGFDPFGTEPDTLFRSLTVKEVEAYEQAVRSTASGKQEELRSLVGQRYEDLLGTANTIIDMADSSNQLSNRLHQLSDGVRSAAVTDEKSAPSSANTDRRKSYLPMQNLAPSGAEASSLHQEAIYVLGASLRFIMDAPEYVWKSIEKGKTLQAAWAFMLARATWWDLIDSVPSSDIPPTLATGGEQGIRSVPEAISLLKVNVKKAFPFIEKQWQTMLPMRKQIVHRAVSLLADTEIESMAVVDQLAALMLLDGTKPEQLIHLLLSQRLTAMRRMVQRRQAKAASHQHRAQLRDTTTHRKSEAAAPDNNHAQASKEERVAQASQTISQLVTLFARTLQHAVQFCMLPSKDEAGSASRPLLLDLLSTITNPANFTSAAPAAGSPTSERTFLLPHPSPNGEVPTARQNAAALRAQRRRSSYGLPGAEGEKQVESEGAMPDRTQTHPRRPALRASTLSVVEALPSGRILSRLLPPSFWSFAPHLDLNAKETPSPSQSFADLTPWSTKARETIVRGSDNAAAVSLRSLLSRLSDVSDLALVRSSLRIASHRARRIVARKIAGSQTLIDGPRREAVTMIHSELQQLEEAIDAVLQERLLHLLEQKLSSAVKELLQETERIVSSLDKGSQLQNDASARVDAPLDALFHPIDAEATQHSPGGNASPSSSSLTFTAALQDHVRGRSKQVNRLASLYEVPLATLSEELQLYQAELEIDERFASASDSIRSKFDSILSSSKAEVETGLNGLLEQAQSSSSVADDHAQVSRSTSLVMRIIAVLAGTTSSGHPIRQPVQAALERFWRPQLDRRLSHTLDGGSAIVRPAFNTTAASVSGSMLCALATLSESIVQLGPALAGPELAAQVRSVLVGLADSAVTSAGDSEAIRALLACDAASLSRHITADVGLHRIRLALAPLVLALATTASGSQSSSETKSIARVLSPAEPASATGTVRPFLTVSRKKANGFPLLPVR</sequence>
<dbReference type="PANTHER" id="PTHR31658:SF0">
    <property type="entry name" value="CONSERVED OLIGOMERIC GOLGI COMPLEX SUBUNIT 1"/>
    <property type="match status" value="1"/>
</dbReference>
<feature type="region of interest" description="Disordered" evidence="9">
    <location>
        <begin position="339"/>
        <end position="381"/>
    </location>
</feature>
<feature type="region of interest" description="Disordered" evidence="9">
    <location>
        <begin position="1"/>
        <end position="55"/>
    </location>
</feature>
<feature type="region of interest" description="Disordered" evidence="9">
    <location>
        <begin position="142"/>
        <end position="164"/>
    </location>
</feature>
<evidence type="ECO:0000313" key="10">
    <source>
        <dbReference type="EMBL" id="TKY86658.1"/>
    </source>
</evidence>
<feature type="region of interest" description="Disordered" evidence="9">
    <location>
        <begin position="470"/>
        <end position="509"/>
    </location>
</feature>
<evidence type="ECO:0000256" key="8">
    <source>
        <dbReference type="SAM" id="Coils"/>
    </source>
</evidence>
<dbReference type="GO" id="GO:0006891">
    <property type="term" value="P:intra-Golgi vesicle-mediated transport"/>
    <property type="evidence" value="ECO:0007669"/>
    <property type="project" value="InterPro"/>
</dbReference>
<dbReference type="GeneID" id="40727193"/>
<dbReference type="GO" id="GO:0000139">
    <property type="term" value="C:Golgi membrane"/>
    <property type="evidence" value="ECO:0007669"/>
    <property type="project" value="UniProtKB-SubCell"/>
</dbReference>
<dbReference type="Proteomes" id="UP000306050">
    <property type="component" value="Chromosome SGRAM_3"/>
</dbReference>
<dbReference type="OrthoDB" id="46189at2759"/>
<dbReference type="Pfam" id="PF08700">
    <property type="entry name" value="VPS51_Exo84_N"/>
    <property type="match status" value="1"/>
</dbReference>
<comment type="caution">
    <text evidence="10">The sequence shown here is derived from an EMBL/GenBank/DDBJ whole genome shotgun (WGS) entry which is preliminary data.</text>
</comment>
<keyword evidence="6" id="KW-0333">Golgi apparatus</keyword>
<keyword evidence="11" id="KW-1185">Reference proteome</keyword>
<dbReference type="GO" id="GO:0017119">
    <property type="term" value="C:Golgi transport complex"/>
    <property type="evidence" value="ECO:0007669"/>
    <property type="project" value="InterPro"/>
</dbReference>
<evidence type="ECO:0000256" key="1">
    <source>
        <dbReference type="ARBA" id="ARBA00004395"/>
    </source>
</evidence>
<gene>
    <name evidence="10" type="ORF">EX895_004298</name>
</gene>
<dbReference type="KEGG" id="sgra:EX895_004298"/>
<proteinExistence type="inferred from homology"/>
<comment type="subcellular location">
    <subcellularLocation>
        <location evidence="1">Golgi apparatus membrane</location>
        <topology evidence="1">Peripheral membrane protein</topology>
    </subcellularLocation>
</comment>
<reference evidence="10 11" key="1">
    <citation type="submission" date="2019-05" db="EMBL/GenBank/DDBJ databases">
        <title>Sporisorium graminicola CBS 10092 draft sequencing and annotation.</title>
        <authorList>
            <person name="Solano-Gonzalez S."/>
            <person name="Caddick M.X."/>
            <person name="Darby A."/>
        </authorList>
    </citation>
    <scope>NUCLEOTIDE SEQUENCE [LARGE SCALE GENOMIC DNA]</scope>
    <source>
        <strain evidence="10 11">CBS 10092</strain>
    </source>
</reference>
<evidence type="ECO:0000313" key="11">
    <source>
        <dbReference type="Proteomes" id="UP000306050"/>
    </source>
</evidence>
<dbReference type="InterPro" id="IPR033370">
    <property type="entry name" value="COG1"/>
</dbReference>
<dbReference type="GO" id="GO:0015031">
    <property type="term" value="P:protein transport"/>
    <property type="evidence" value="ECO:0007669"/>
    <property type="project" value="UniProtKB-KW"/>
</dbReference>
<evidence type="ECO:0000256" key="4">
    <source>
        <dbReference type="ARBA" id="ARBA00022448"/>
    </source>
</evidence>
<evidence type="ECO:0000256" key="7">
    <source>
        <dbReference type="ARBA" id="ARBA00023136"/>
    </source>
</evidence>
<feature type="compositionally biased region" description="Basic residues" evidence="9">
    <location>
        <begin position="339"/>
        <end position="351"/>
    </location>
</feature>
<evidence type="ECO:0000256" key="9">
    <source>
        <dbReference type="SAM" id="MobiDB-lite"/>
    </source>
</evidence>
<feature type="compositionally biased region" description="Polar residues" evidence="9">
    <location>
        <begin position="25"/>
        <end position="35"/>
    </location>
</feature>
<protein>
    <recommendedName>
        <fullName evidence="3">Conserved oligomeric Golgi complex subunit 1</fullName>
    </recommendedName>
</protein>
<evidence type="ECO:0000256" key="5">
    <source>
        <dbReference type="ARBA" id="ARBA00022927"/>
    </source>
</evidence>
<evidence type="ECO:0000256" key="6">
    <source>
        <dbReference type="ARBA" id="ARBA00023034"/>
    </source>
</evidence>
<name>A0A4U7KTP7_9BASI</name>
<comment type="similarity">
    <text evidence="2">Belongs to the COG1 family.</text>
</comment>
<dbReference type="AlphaFoldDB" id="A0A4U7KTP7"/>
<feature type="coiled-coil region" evidence="8">
    <location>
        <begin position="632"/>
        <end position="675"/>
    </location>
</feature>
<dbReference type="PANTHER" id="PTHR31658">
    <property type="entry name" value="CONSERVED OLIGOMERIC GOLGI COMPLEX SUBUNIT 1"/>
    <property type="match status" value="1"/>
</dbReference>
<dbReference type="RefSeq" id="XP_029738643.1">
    <property type="nucleotide sequence ID" value="XM_029884893.1"/>
</dbReference>
<keyword evidence="8" id="KW-0175">Coiled coil</keyword>
<feature type="compositionally biased region" description="Basic and acidic residues" evidence="9">
    <location>
        <begin position="352"/>
        <end position="363"/>
    </location>
</feature>
<accession>A0A4U7KTP7</accession>
<feature type="compositionally biased region" description="Low complexity" evidence="9">
    <location>
        <begin position="1"/>
        <end position="15"/>
    </location>
</feature>